<feature type="compositionally biased region" description="Low complexity" evidence="1">
    <location>
        <begin position="1"/>
        <end position="53"/>
    </location>
</feature>
<dbReference type="HOGENOM" id="CLU_1589511_0_0_1"/>
<feature type="region of interest" description="Disordered" evidence="1">
    <location>
        <begin position="1"/>
        <end position="120"/>
    </location>
</feature>
<accession>A0A0D3K3W2</accession>
<dbReference type="EnsemblProtists" id="EOD30447">
    <property type="protein sequence ID" value="EOD30447"/>
    <property type="gene ID" value="EMIHUDRAFT_471656"/>
</dbReference>
<name>A0A0D3K3W2_EMIH1</name>
<dbReference type="AlphaFoldDB" id="A0A0D3K3W2"/>
<dbReference type="GeneID" id="17275720"/>
<reference evidence="2" key="2">
    <citation type="submission" date="2024-10" db="UniProtKB">
        <authorList>
            <consortium name="EnsemblProtists"/>
        </authorList>
    </citation>
    <scope>IDENTIFICATION</scope>
</reference>
<proteinExistence type="predicted"/>
<evidence type="ECO:0000313" key="2">
    <source>
        <dbReference type="EnsemblProtists" id="EOD30447"/>
    </source>
</evidence>
<dbReference type="Proteomes" id="UP000013827">
    <property type="component" value="Unassembled WGS sequence"/>
</dbReference>
<sequence length="168" mass="17183">MAGAPTSLATTLKTRSTLAASAATPAPVTTSQSRGRAAAASSRSSAAAASSRSRPTRPSPPGCFPSRRPPAASLRCSPRSSRAGSCRPAPAMPKWSTRSCERPLPRRRPRAAAPGRGHSPCPCLARWSDAAAAWETTPARVPSPWAGGMPGAGVASTRGARPAQHARI</sequence>
<evidence type="ECO:0000313" key="3">
    <source>
        <dbReference type="Proteomes" id="UP000013827"/>
    </source>
</evidence>
<protein>
    <submittedName>
        <fullName evidence="2">Uncharacterized protein</fullName>
    </submittedName>
</protein>
<keyword evidence="3" id="KW-1185">Reference proteome</keyword>
<dbReference type="RefSeq" id="XP_005782876.1">
    <property type="nucleotide sequence ID" value="XM_005782819.1"/>
</dbReference>
<feature type="region of interest" description="Disordered" evidence="1">
    <location>
        <begin position="139"/>
        <end position="168"/>
    </location>
</feature>
<dbReference type="PaxDb" id="2903-EOD30447"/>
<organism evidence="2 3">
    <name type="scientific">Emiliania huxleyi (strain CCMP1516)</name>
    <dbReference type="NCBI Taxonomy" id="280463"/>
    <lineage>
        <taxon>Eukaryota</taxon>
        <taxon>Haptista</taxon>
        <taxon>Haptophyta</taxon>
        <taxon>Prymnesiophyceae</taxon>
        <taxon>Isochrysidales</taxon>
        <taxon>Noelaerhabdaceae</taxon>
        <taxon>Emiliania</taxon>
    </lineage>
</organism>
<evidence type="ECO:0000256" key="1">
    <source>
        <dbReference type="SAM" id="MobiDB-lite"/>
    </source>
</evidence>
<reference evidence="3" key="1">
    <citation type="journal article" date="2013" name="Nature">
        <title>Pan genome of the phytoplankton Emiliania underpins its global distribution.</title>
        <authorList>
            <person name="Read B.A."/>
            <person name="Kegel J."/>
            <person name="Klute M.J."/>
            <person name="Kuo A."/>
            <person name="Lefebvre S.C."/>
            <person name="Maumus F."/>
            <person name="Mayer C."/>
            <person name="Miller J."/>
            <person name="Monier A."/>
            <person name="Salamov A."/>
            <person name="Young J."/>
            <person name="Aguilar M."/>
            <person name="Claverie J.M."/>
            <person name="Frickenhaus S."/>
            <person name="Gonzalez K."/>
            <person name="Herman E.K."/>
            <person name="Lin Y.C."/>
            <person name="Napier J."/>
            <person name="Ogata H."/>
            <person name="Sarno A.F."/>
            <person name="Shmutz J."/>
            <person name="Schroeder D."/>
            <person name="de Vargas C."/>
            <person name="Verret F."/>
            <person name="von Dassow P."/>
            <person name="Valentin K."/>
            <person name="Van de Peer Y."/>
            <person name="Wheeler G."/>
            <person name="Dacks J.B."/>
            <person name="Delwiche C.F."/>
            <person name="Dyhrman S.T."/>
            <person name="Glockner G."/>
            <person name="John U."/>
            <person name="Richards T."/>
            <person name="Worden A.Z."/>
            <person name="Zhang X."/>
            <person name="Grigoriev I.V."/>
            <person name="Allen A.E."/>
            <person name="Bidle K."/>
            <person name="Borodovsky M."/>
            <person name="Bowler C."/>
            <person name="Brownlee C."/>
            <person name="Cock J.M."/>
            <person name="Elias M."/>
            <person name="Gladyshev V.N."/>
            <person name="Groth M."/>
            <person name="Guda C."/>
            <person name="Hadaegh A."/>
            <person name="Iglesias-Rodriguez M.D."/>
            <person name="Jenkins J."/>
            <person name="Jones B.M."/>
            <person name="Lawson T."/>
            <person name="Leese F."/>
            <person name="Lindquist E."/>
            <person name="Lobanov A."/>
            <person name="Lomsadze A."/>
            <person name="Malik S.B."/>
            <person name="Marsh M.E."/>
            <person name="Mackinder L."/>
            <person name="Mock T."/>
            <person name="Mueller-Roeber B."/>
            <person name="Pagarete A."/>
            <person name="Parker M."/>
            <person name="Probert I."/>
            <person name="Quesneville H."/>
            <person name="Raines C."/>
            <person name="Rensing S.A."/>
            <person name="Riano-Pachon D.M."/>
            <person name="Richier S."/>
            <person name="Rokitta S."/>
            <person name="Shiraiwa Y."/>
            <person name="Soanes D.M."/>
            <person name="van der Giezen M."/>
            <person name="Wahlund T.M."/>
            <person name="Williams B."/>
            <person name="Wilson W."/>
            <person name="Wolfe G."/>
            <person name="Wurch L.L."/>
        </authorList>
    </citation>
    <scope>NUCLEOTIDE SEQUENCE</scope>
</reference>
<dbReference type="KEGG" id="ehx:EMIHUDRAFT_471656"/>